<keyword evidence="3" id="KW-0479">Metal-binding</keyword>
<evidence type="ECO:0000259" key="12">
    <source>
        <dbReference type="PROSITE" id="PS52039"/>
    </source>
</evidence>
<dbReference type="CDD" id="cd03363">
    <property type="entry name" value="TOPRIM_TopoIA_TopoI"/>
    <property type="match status" value="1"/>
</dbReference>
<dbReference type="SUPFAM" id="SSF57783">
    <property type="entry name" value="Zinc beta-ribbon"/>
    <property type="match status" value="1"/>
</dbReference>
<feature type="site" description="Interaction with DNA" evidence="10">
    <location>
        <position position="160"/>
    </location>
</feature>
<comment type="subunit">
    <text evidence="10">Monomer.</text>
</comment>
<keyword evidence="8 10" id="KW-0238">DNA-binding</keyword>
<dbReference type="GO" id="GO:0003677">
    <property type="term" value="F:DNA binding"/>
    <property type="evidence" value="ECO:0007669"/>
    <property type="project" value="UniProtKB-KW"/>
</dbReference>
<dbReference type="GO" id="GO:0003917">
    <property type="term" value="F:DNA topoisomerase type I (single strand cut, ATP-independent) activity"/>
    <property type="evidence" value="ECO:0007669"/>
    <property type="project" value="UniProtKB-UniRule"/>
</dbReference>
<dbReference type="InterPro" id="IPR006171">
    <property type="entry name" value="TOPRIM_dom"/>
</dbReference>
<dbReference type="InterPro" id="IPR023406">
    <property type="entry name" value="Topo_IA_AS"/>
</dbReference>
<dbReference type="GO" id="GO:0006265">
    <property type="term" value="P:DNA topological change"/>
    <property type="evidence" value="ECO:0007669"/>
    <property type="project" value="UniProtKB-UniRule"/>
</dbReference>
<dbReference type="InterPro" id="IPR000380">
    <property type="entry name" value="Topo_IA"/>
</dbReference>
<dbReference type="PANTHER" id="PTHR42785">
    <property type="entry name" value="DNA TOPOISOMERASE, TYPE IA, CORE"/>
    <property type="match status" value="1"/>
</dbReference>
<dbReference type="GO" id="GO:0005694">
    <property type="term" value="C:chromosome"/>
    <property type="evidence" value="ECO:0007669"/>
    <property type="project" value="InterPro"/>
</dbReference>
<evidence type="ECO:0000256" key="3">
    <source>
        <dbReference type="ARBA" id="ARBA00022723"/>
    </source>
</evidence>
<gene>
    <name evidence="10" type="primary">topA</name>
    <name evidence="13" type="ORF">A2682_03175</name>
</gene>
<dbReference type="InterPro" id="IPR028612">
    <property type="entry name" value="Topoisom_1_IA"/>
</dbReference>
<dbReference type="PROSITE" id="PS50880">
    <property type="entry name" value="TOPRIM"/>
    <property type="match status" value="1"/>
</dbReference>
<evidence type="ECO:0000256" key="6">
    <source>
        <dbReference type="ARBA" id="ARBA00022842"/>
    </source>
</evidence>
<feature type="site" description="Interaction with DNA" evidence="10">
    <location>
        <position position="308"/>
    </location>
</feature>
<dbReference type="Gene3D" id="3.30.65.10">
    <property type="entry name" value="Bacterial Topoisomerase I, domain 1"/>
    <property type="match status" value="2"/>
</dbReference>
<proteinExistence type="inferred from homology"/>
<feature type="domain" description="Topo IA-type catalytic" evidence="12">
    <location>
        <begin position="134"/>
        <end position="566"/>
    </location>
</feature>
<dbReference type="GO" id="GO:0008270">
    <property type="term" value="F:zinc ion binding"/>
    <property type="evidence" value="ECO:0007669"/>
    <property type="project" value="UniProtKB-KW"/>
</dbReference>
<dbReference type="CDD" id="cd00186">
    <property type="entry name" value="TOP1Ac"/>
    <property type="match status" value="1"/>
</dbReference>
<keyword evidence="4" id="KW-0863">Zinc-finger</keyword>
<feature type="active site" description="O-(5'-phospho-DNA)-tyrosine intermediate" evidence="10">
    <location>
        <position position="306"/>
    </location>
</feature>
<dbReference type="Gene3D" id="3.40.50.140">
    <property type="match status" value="1"/>
</dbReference>
<dbReference type="InterPro" id="IPR013825">
    <property type="entry name" value="Topo_IA_cen_sub2"/>
</dbReference>
<protein>
    <recommendedName>
        <fullName evidence="10">DNA topoisomerase 1</fullName>
        <ecNumber evidence="10">5.6.2.1</ecNumber>
    </recommendedName>
    <alternativeName>
        <fullName evidence="10">DNA topoisomerase I</fullName>
    </alternativeName>
</protein>
<feature type="site" description="Interaction with DNA" evidence="10">
    <location>
        <position position="153"/>
    </location>
</feature>
<dbReference type="InterPro" id="IPR013824">
    <property type="entry name" value="Topo_IA_cen_sub1"/>
</dbReference>
<feature type="site" description="Interaction with DNA" evidence="10">
    <location>
        <position position="144"/>
    </location>
</feature>
<dbReference type="Pfam" id="PF01396">
    <property type="entry name" value="Zn_ribbon_Top1"/>
    <property type="match status" value="2"/>
</dbReference>
<keyword evidence="6" id="KW-0460">Magnesium</keyword>
<dbReference type="InterPro" id="IPR023405">
    <property type="entry name" value="Topo_IA_core_domain"/>
</dbReference>
<keyword evidence="9 10" id="KW-0413">Isomerase</keyword>
<dbReference type="InterPro" id="IPR003602">
    <property type="entry name" value="Topo_IA_DNA-bd_dom"/>
</dbReference>
<evidence type="ECO:0000256" key="1">
    <source>
        <dbReference type="ARBA" id="ARBA00000213"/>
    </source>
</evidence>
<dbReference type="SUPFAM" id="SSF56712">
    <property type="entry name" value="Prokaryotic type I DNA topoisomerase"/>
    <property type="match status" value="1"/>
</dbReference>
<evidence type="ECO:0000313" key="14">
    <source>
        <dbReference type="Proteomes" id="UP000178690"/>
    </source>
</evidence>
<feature type="region of interest" description="Interaction with DNA" evidence="10">
    <location>
        <begin position="168"/>
        <end position="173"/>
    </location>
</feature>
<comment type="caution">
    <text evidence="13">The sequence shown here is derived from an EMBL/GenBank/DDBJ whole genome shotgun (WGS) entry which is preliminary data.</text>
</comment>
<dbReference type="InterPro" id="IPR003601">
    <property type="entry name" value="Topo_IA_2"/>
</dbReference>
<evidence type="ECO:0000256" key="8">
    <source>
        <dbReference type="ARBA" id="ARBA00023125"/>
    </source>
</evidence>
<dbReference type="Pfam" id="PF01131">
    <property type="entry name" value="Topoisom_bac"/>
    <property type="match status" value="1"/>
</dbReference>
<name>A0A1G2PN85_TERXR</name>
<keyword evidence="5" id="KW-0862">Zinc</keyword>
<dbReference type="InterPro" id="IPR013826">
    <property type="entry name" value="Topo_IA_cen_sub3"/>
</dbReference>
<dbReference type="Proteomes" id="UP000178690">
    <property type="component" value="Unassembled WGS sequence"/>
</dbReference>
<comment type="function">
    <text evidence="10">Releases the supercoiling and torsional tension of DNA, which is introduced during the DNA replication and transcription, by transiently cleaving and rejoining one strand of the DNA duplex. Introduces a single-strand break via transesterification at a target site in duplex DNA. The scissile phosphodiester is attacked by the catalytic tyrosine of the enzyme, resulting in the formation of a DNA-(5'-phosphotyrosyl)-enzyme intermediate and the expulsion of a 3'-OH DNA strand. The free DNA strand then undergoes passage around the unbroken strand, thus removing DNA supercoils. Finally, in the religation step, the DNA 3'-OH attacks the covalent intermediate to expel the active-site tyrosine and restore the DNA phosphodiester backbone.</text>
</comment>
<dbReference type="SMART" id="SM00493">
    <property type="entry name" value="TOPRIM"/>
    <property type="match status" value="1"/>
</dbReference>
<feature type="site" description="Interaction with DNA" evidence="10">
    <location>
        <position position="145"/>
    </location>
</feature>
<dbReference type="InterPro" id="IPR013498">
    <property type="entry name" value="Topo_IA_Znf"/>
</dbReference>
<dbReference type="PROSITE" id="PS52039">
    <property type="entry name" value="TOPO_IA_2"/>
    <property type="match status" value="1"/>
</dbReference>
<keyword evidence="7 10" id="KW-0799">Topoisomerase</keyword>
<feature type="site" description="Interaction with DNA" evidence="10">
    <location>
        <position position="31"/>
    </location>
</feature>
<evidence type="ECO:0000256" key="9">
    <source>
        <dbReference type="ARBA" id="ARBA00023235"/>
    </source>
</evidence>
<dbReference type="PROSITE" id="PS00396">
    <property type="entry name" value="TOPO_IA_1"/>
    <property type="match status" value="1"/>
</dbReference>
<dbReference type="PRINTS" id="PR00417">
    <property type="entry name" value="PRTPISMRASEI"/>
</dbReference>
<dbReference type="EMBL" id="MHST01000004">
    <property type="protein sequence ID" value="OHA49804.1"/>
    <property type="molecule type" value="Genomic_DNA"/>
</dbReference>
<dbReference type="Gene3D" id="1.10.290.10">
    <property type="entry name" value="Topoisomerase I, domain 4"/>
    <property type="match status" value="1"/>
</dbReference>
<evidence type="ECO:0000256" key="2">
    <source>
        <dbReference type="ARBA" id="ARBA00009446"/>
    </source>
</evidence>
<accession>A0A1G2PN85</accession>
<dbReference type="Gene3D" id="1.10.460.10">
    <property type="entry name" value="Topoisomerase I, domain 2"/>
    <property type="match status" value="1"/>
</dbReference>
<evidence type="ECO:0000256" key="7">
    <source>
        <dbReference type="ARBA" id="ARBA00023029"/>
    </source>
</evidence>
<feature type="domain" description="Toprim" evidence="11">
    <location>
        <begin position="1"/>
        <end position="118"/>
    </location>
</feature>
<sequence length="701" mass="78970">MKLVIVESPTKAKTITRFLGEDYVVSSSYGHVRDLPKSKLGIDLEKDFAPQYVIPTRVRKRVNELRRTAAKADSVILATDEDREGEAIAWHLTEALGLGDPQSETRNPKIERIVFHEITEGAIREALAHPRKIAMPRVAAQQARRVLDRLVGYNLSPFLWKKVARGLSAGRVQSVAVRFVVEREREREAFTPQEYWTIAAELATDRGATLHATLIARDGTPLEKFALGDQDAAEKVIHDLRNASWTVAKAEEKERTMAPPPPFRTSTLQQEASRRLHFTAKQTMRLAQQLYEGVELDGQSVGLITYMRTDSLALSGEFLAAAQSYLTAALGPAYTRGPQHYKTKARGAQEAHEAIRPTDAARTPETLQGKIDGSLWKLYDLIWRRALASQMPPAKLRQRGLTIAARGKTHLWDFRASGSVLVFNGFTAVWPVEREDLALPEIREGAVLLCNNLAPTQHFTEPPPRYTEATLIKTLEEYGIGRPSTYAPILSTIQERGYTERDEARRLCPTAMGMLVNDLLVEHFPETVDAGFTAKMEEELDDVAEEKREWIAVVRDFWTPFSQHIEEKLATVERAKPVAIETDERCEKCGKPLVQKFGRFGPFLACSGFPECRNTKPLREERLGITCPKCEKGEVIPRRSKRGRRFFGCSSYPDCDFVAWDQPIDERCPECGSILVKTVRGLVKCSDKTCRYRKETPAPEE</sequence>
<dbReference type="HAMAP" id="MF_00952">
    <property type="entry name" value="Topoisom_1_prok"/>
    <property type="match status" value="1"/>
</dbReference>
<comment type="similarity">
    <text evidence="2 10">Belongs to the type IA topoisomerase family.</text>
</comment>
<dbReference type="InterPro" id="IPR034149">
    <property type="entry name" value="TOPRIM_TopoI"/>
</dbReference>
<evidence type="ECO:0000313" key="13">
    <source>
        <dbReference type="EMBL" id="OHA49804.1"/>
    </source>
</evidence>
<dbReference type="NCBIfam" id="TIGR01051">
    <property type="entry name" value="topA_bact"/>
    <property type="match status" value="1"/>
</dbReference>
<reference evidence="13 14" key="1">
    <citation type="journal article" date="2016" name="Nat. Commun.">
        <title>Thousands of microbial genomes shed light on interconnected biogeochemical processes in an aquifer system.</title>
        <authorList>
            <person name="Anantharaman K."/>
            <person name="Brown C.T."/>
            <person name="Hug L.A."/>
            <person name="Sharon I."/>
            <person name="Castelle C.J."/>
            <person name="Probst A.J."/>
            <person name="Thomas B.C."/>
            <person name="Singh A."/>
            <person name="Wilkins M.J."/>
            <person name="Karaoz U."/>
            <person name="Brodie E.L."/>
            <person name="Williams K.H."/>
            <person name="Hubbard S.S."/>
            <person name="Banfield J.F."/>
        </authorList>
    </citation>
    <scope>NUCLEOTIDE SEQUENCE [LARGE SCALE GENOMIC DNA]</scope>
    <source>
        <strain evidence="14">RIFCSPHIGHO2_01_FULL_58_15</strain>
    </source>
</reference>
<evidence type="ECO:0000259" key="11">
    <source>
        <dbReference type="PROSITE" id="PS50880"/>
    </source>
</evidence>
<dbReference type="EC" id="5.6.2.1" evidence="10"/>
<evidence type="ECO:0000256" key="10">
    <source>
        <dbReference type="HAMAP-Rule" id="MF_00952"/>
    </source>
</evidence>
<feature type="site" description="Interaction with DNA" evidence="10">
    <location>
        <position position="148"/>
    </location>
</feature>
<dbReference type="SMART" id="SM00436">
    <property type="entry name" value="TOP1Bc"/>
    <property type="match status" value="1"/>
</dbReference>
<dbReference type="InterPro" id="IPR005733">
    <property type="entry name" value="TopoI_bac-type"/>
</dbReference>
<dbReference type="InterPro" id="IPR013497">
    <property type="entry name" value="Topo_IA_cen"/>
</dbReference>
<evidence type="ECO:0000256" key="5">
    <source>
        <dbReference type="ARBA" id="ARBA00022833"/>
    </source>
</evidence>
<dbReference type="Pfam" id="PF01751">
    <property type="entry name" value="Toprim"/>
    <property type="match status" value="1"/>
</dbReference>
<dbReference type="STRING" id="1802363.A2682_03175"/>
<comment type="catalytic activity">
    <reaction evidence="1 10">
        <text>ATP-independent breakage of single-stranded DNA, followed by passage and rejoining.</text>
        <dbReference type="EC" id="5.6.2.1"/>
    </reaction>
</comment>
<dbReference type="AlphaFoldDB" id="A0A1G2PN85"/>
<dbReference type="SMART" id="SM00437">
    <property type="entry name" value="TOP1Ac"/>
    <property type="match status" value="1"/>
</dbReference>
<dbReference type="Gene3D" id="2.70.20.10">
    <property type="entry name" value="Topoisomerase I, domain 3"/>
    <property type="match status" value="1"/>
</dbReference>
<organism evidence="13 14">
    <name type="scientific">Terrybacteria sp. (strain RIFCSPHIGHO2_01_FULL_58_15)</name>
    <dbReference type="NCBI Taxonomy" id="1802363"/>
    <lineage>
        <taxon>Bacteria</taxon>
        <taxon>Candidatus Terryibacteriota</taxon>
    </lineage>
</organism>
<evidence type="ECO:0000256" key="4">
    <source>
        <dbReference type="ARBA" id="ARBA00022771"/>
    </source>
</evidence>
<dbReference type="PANTHER" id="PTHR42785:SF1">
    <property type="entry name" value="DNA TOPOISOMERASE"/>
    <property type="match status" value="1"/>
</dbReference>
<feature type="site" description="Interaction with DNA" evidence="10">
    <location>
        <position position="496"/>
    </location>
</feature>